<feature type="transmembrane region" description="Helical" evidence="6">
    <location>
        <begin position="146"/>
        <end position="169"/>
    </location>
</feature>
<feature type="transmembrane region" description="Helical" evidence="6">
    <location>
        <begin position="107"/>
        <end position="125"/>
    </location>
</feature>
<feature type="transmembrane region" description="Helical" evidence="6">
    <location>
        <begin position="260"/>
        <end position="285"/>
    </location>
</feature>
<evidence type="ECO:0000256" key="1">
    <source>
        <dbReference type="ARBA" id="ARBA00004651"/>
    </source>
</evidence>
<feature type="transmembrane region" description="Helical" evidence="6">
    <location>
        <begin position="355"/>
        <end position="379"/>
    </location>
</feature>
<feature type="transmembrane region" description="Helical" evidence="6">
    <location>
        <begin position="175"/>
        <end position="197"/>
    </location>
</feature>
<feature type="transmembrane region" description="Helical" evidence="6">
    <location>
        <begin position="82"/>
        <end position="101"/>
    </location>
</feature>
<feature type="transmembrane region" description="Helical" evidence="6">
    <location>
        <begin position="20"/>
        <end position="44"/>
    </location>
</feature>
<feature type="transmembrane region" description="Helical" evidence="6">
    <location>
        <begin position="322"/>
        <end position="343"/>
    </location>
</feature>
<feature type="transmembrane region" description="Helical" evidence="6">
    <location>
        <begin position="385"/>
        <end position="405"/>
    </location>
</feature>
<feature type="transmembrane region" description="Helical" evidence="6">
    <location>
        <begin position="218"/>
        <end position="240"/>
    </location>
</feature>
<comment type="subcellular location">
    <subcellularLocation>
        <location evidence="1">Cell membrane</location>
        <topology evidence="1">Multi-pass membrane protein</topology>
    </subcellularLocation>
</comment>
<reference evidence="8" key="1">
    <citation type="submission" date="2006-05" db="EMBL/GenBank/DDBJ databases">
        <title>Complete sequence of chromosome 2 of Burkholderia cenocepacia AU 1054.</title>
        <authorList>
            <consortium name="US DOE Joint Genome Institute"/>
            <person name="Copeland A."/>
            <person name="Lucas S."/>
            <person name="Lapidus A."/>
            <person name="Barry K."/>
            <person name="Detter J.C."/>
            <person name="Glavina del Rio T."/>
            <person name="Hammon N."/>
            <person name="Israni S."/>
            <person name="Dalin E."/>
            <person name="Tice H."/>
            <person name="Pitluck S."/>
            <person name="Chain P."/>
            <person name="Malfatti S."/>
            <person name="Shin M."/>
            <person name="Vergez L."/>
            <person name="Schmutz J."/>
            <person name="Larimer F."/>
            <person name="Land M."/>
            <person name="Hauser L."/>
            <person name="Kyrpides N."/>
            <person name="Lykidis A."/>
            <person name="LiPuma J.J."/>
            <person name="Konstantinidis K."/>
            <person name="Tiedje J.M."/>
            <person name="Richardson P."/>
        </authorList>
    </citation>
    <scope>NUCLEOTIDE SEQUENCE [LARGE SCALE GENOMIC DNA]</scope>
    <source>
        <strain evidence="8">AU 1054</strain>
    </source>
</reference>
<dbReference type="PANTHER" id="PTHR23513:SF11">
    <property type="entry name" value="STAPHYLOFERRIN A TRANSPORTER"/>
    <property type="match status" value="1"/>
</dbReference>
<evidence type="ECO:0000256" key="2">
    <source>
        <dbReference type="ARBA" id="ARBA00022475"/>
    </source>
</evidence>
<evidence type="ECO:0000259" key="7">
    <source>
        <dbReference type="PROSITE" id="PS50850"/>
    </source>
</evidence>
<dbReference type="HOGENOM" id="CLU_034180_15_4_4"/>
<evidence type="ECO:0000313" key="8">
    <source>
        <dbReference type="EMBL" id="ABF79962.1"/>
    </source>
</evidence>
<dbReference type="AlphaFoldDB" id="A0A0H2XZ49"/>
<dbReference type="Pfam" id="PF07690">
    <property type="entry name" value="MFS_1"/>
    <property type="match status" value="1"/>
</dbReference>
<dbReference type="InterPro" id="IPR011701">
    <property type="entry name" value="MFS"/>
</dbReference>
<name>A0A0H2XZ49_BURO1</name>
<sequence>MKSELVLEKRASSSLAQLYVWLSFKTISDISSTMISIVLATYALEVTGSAALLGLTMASRLLGAVAGGAAVPRLSRFSRRTLIFAAEAGSALAIGVLAMSSRAADASLIYFVPFFIGLFQGIYRVSIMSEVPEMVGQEGRHRFNAILSATDGVSVVGGSLLASVITQYLAYKSVFLIDSITFAISAIAFLMLVGNMPRRHRPAEETRAAAEAGALPRAARYLSVIVMLVIGARFVEAFGSGTHNVGFPIRSQLFDPIQPAFLYGWLMAVWGVGRLVSAAVTPRLLERLESRRQPLEPYFIALLILTFACFLGVFEVRGMPGMLGFVLLAGIFDAATETIYYSLLQSTPAASRDRVIGISYVAERTGLGLGMLAVGFVFSRLGMDVTALLFYGGSIALAGVAFVGVKRRLAQGAAVGQID</sequence>
<keyword evidence="5 6" id="KW-0472">Membrane</keyword>
<dbReference type="SUPFAM" id="SSF103473">
    <property type="entry name" value="MFS general substrate transporter"/>
    <property type="match status" value="1"/>
</dbReference>
<evidence type="ECO:0000256" key="3">
    <source>
        <dbReference type="ARBA" id="ARBA00022692"/>
    </source>
</evidence>
<dbReference type="PANTHER" id="PTHR23513">
    <property type="entry name" value="INTEGRAL MEMBRANE EFFLUX PROTEIN-RELATED"/>
    <property type="match status" value="1"/>
</dbReference>
<evidence type="ECO:0000256" key="5">
    <source>
        <dbReference type="ARBA" id="ARBA00023136"/>
    </source>
</evidence>
<feature type="transmembrane region" description="Helical" evidence="6">
    <location>
        <begin position="297"/>
        <end position="316"/>
    </location>
</feature>
<proteinExistence type="predicted"/>
<evidence type="ECO:0000256" key="4">
    <source>
        <dbReference type="ARBA" id="ARBA00022989"/>
    </source>
</evidence>
<protein>
    <submittedName>
        <fullName evidence="8">Major facilitator superfamily MFS_1</fullName>
    </submittedName>
</protein>
<dbReference type="GO" id="GO:0022857">
    <property type="term" value="F:transmembrane transporter activity"/>
    <property type="evidence" value="ECO:0007669"/>
    <property type="project" value="InterPro"/>
</dbReference>
<dbReference type="PROSITE" id="PS50850">
    <property type="entry name" value="MFS"/>
    <property type="match status" value="1"/>
</dbReference>
<accession>A0A0H2XZ49</accession>
<organism evidence="8">
    <name type="scientific">Burkholderia orbicola (strain AU 1054)</name>
    <dbReference type="NCBI Taxonomy" id="331271"/>
    <lineage>
        <taxon>Bacteria</taxon>
        <taxon>Pseudomonadati</taxon>
        <taxon>Pseudomonadota</taxon>
        <taxon>Betaproteobacteria</taxon>
        <taxon>Burkholderiales</taxon>
        <taxon>Burkholderiaceae</taxon>
        <taxon>Burkholderia</taxon>
        <taxon>Burkholderia cepacia complex</taxon>
        <taxon>Burkholderia orbicola</taxon>
    </lineage>
</organism>
<dbReference type="GO" id="GO:0005886">
    <property type="term" value="C:plasma membrane"/>
    <property type="evidence" value="ECO:0007669"/>
    <property type="project" value="UniProtKB-SubCell"/>
</dbReference>
<feature type="domain" description="Major facilitator superfamily (MFS) profile" evidence="7">
    <location>
        <begin position="9"/>
        <end position="410"/>
    </location>
</feature>
<dbReference type="InterPro" id="IPR020846">
    <property type="entry name" value="MFS_dom"/>
</dbReference>
<dbReference type="InterPro" id="IPR036259">
    <property type="entry name" value="MFS_trans_sf"/>
</dbReference>
<keyword evidence="4 6" id="KW-1133">Transmembrane helix</keyword>
<evidence type="ECO:0000256" key="6">
    <source>
        <dbReference type="SAM" id="Phobius"/>
    </source>
</evidence>
<feature type="transmembrane region" description="Helical" evidence="6">
    <location>
        <begin position="50"/>
        <end position="70"/>
    </location>
</feature>
<gene>
    <name evidence="8" type="ordered locus">Bcen_5088</name>
</gene>
<keyword evidence="3 6" id="KW-0812">Transmembrane</keyword>
<dbReference type="Gene3D" id="1.20.1250.20">
    <property type="entry name" value="MFS general substrate transporter like domains"/>
    <property type="match status" value="1"/>
</dbReference>
<keyword evidence="2" id="KW-1003">Cell membrane</keyword>
<dbReference type="EMBL" id="CP000379">
    <property type="protein sequence ID" value="ABF79962.1"/>
    <property type="molecule type" value="Genomic_DNA"/>
</dbReference>